<dbReference type="GO" id="GO:1904680">
    <property type="term" value="F:peptide transmembrane transporter activity"/>
    <property type="evidence" value="ECO:0007669"/>
    <property type="project" value="TreeGrafter"/>
</dbReference>
<dbReference type="InterPro" id="IPR030678">
    <property type="entry name" value="Peptide/Ni-bd"/>
</dbReference>
<protein>
    <submittedName>
        <fullName evidence="6">Peptide ABC transporter substrate-binding protein</fullName>
    </submittedName>
</protein>
<comment type="caution">
    <text evidence="6">The sequence shown here is derived from an EMBL/GenBank/DDBJ whole genome shotgun (WGS) entry which is preliminary data.</text>
</comment>
<dbReference type="Pfam" id="PF00496">
    <property type="entry name" value="SBP_bac_5"/>
    <property type="match status" value="1"/>
</dbReference>
<comment type="similarity">
    <text evidence="2">Belongs to the bacterial solute-binding protein 5 family.</text>
</comment>
<dbReference type="AlphaFoldDB" id="A0A4R5P5U6"/>
<dbReference type="GO" id="GO:0015833">
    <property type="term" value="P:peptide transport"/>
    <property type="evidence" value="ECO:0007669"/>
    <property type="project" value="TreeGrafter"/>
</dbReference>
<dbReference type="EMBL" id="RXLR01000019">
    <property type="protein sequence ID" value="TDH18678.1"/>
    <property type="molecule type" value="Genomic_DNA"/>
</dbReference>
<evidence type="ECO:0000256" key="4">
    <source>
        <dbReference type="ARBA" id="ARBA00022729"/>
    </source>
</evidence>
<evidence type="ECO:0000259" key="5">
    <source>
        <dbReference type="Pfam" id="PF00496"/>
    </source>
</evidence>
<dbReference type="GO" id="GO:0042597">
    <property type="term" value="C:periplasmic space"/>
    <property type="evidence" value="ECO:0007669"/>
    <property type="project" value="UniProtKB-ARBA"/>
</dbReference>
<dbReference type="InterPro" id="IPR039424">
    <property type="entry name" value="SBP_5"/>
</dbReference>
<evidence type="ECO:0000256" key="1">
    <source>
        <dbReference type="ARBA" id="ARBA00004196"/>
    </source>
</evidence>
<organism evidence="6 7">
    <name type="scientific">Mycobacteroides franklinii</name>
    <dbReference type="NCBI Taxonomy" id="948102"/>
    <lineage>
        <taxon>Bacteria</taxon>
        <taxon>Bacillati</taxon>
        <taxon>Actinomycetota</taxon>
        <taxon>Actinomycetes</taxon>
        <taxon>Mycobacteriales</taxon>
        <taxon>Mycobacteriaceae</taxon>
        <taxon>Mycobacteroides</taxon>
    </lineage>
</organism>
<evidence type="ECO:0000256" key="3">
    <source>
        <dbReference type="ARBA" id="ARBA00022448"/>
    </source>
</evidence>
<reference evidence="6 7" key="1">
    <citation type="journal article" date="2019" name="Sci. Rep.">
        <title>Extended insight into the Mycobacterium chelonae-abscessus complex through whole genome sequencing of Mycobacterium salmoniphilum outbreak and Mycobacterium salmoniphilum-like strains.</title>
        <authorList>
            <person name="Behra P.R.K."/>
            <person name="Das S."/>
            <person name="Pettersson B.M.F."/>
            <person name="Shirreff L."/>
            <person name="DuCote T."/>
            <person name="Jacobsson K.G."/>
            <person name="Ennis D.G."/>
            <person name="Kirsebom L.A."/>
        </authorList>
    </citation>
    <scope>NUCLEOTIDE SEQUENCE [LARGE SCALE GENOMIC DNA]</scope>
    <source>
        <strain evidence="6 7">DSM 45524</strain>
    </source>
</reference>
<proteinExistence type="inferred from homology"/>
<dbReference type="PANTHER" id="PTHR30290">
    <property type="entry name" value="PERIPLASMIC BINDING COMPONENT OF ABC TRANSPORTER"/>
    <property type="match status" value="1"/>
</dbReference>
<dbReference type="GO" id="GO:0043190">
    <property type="term" value="C:ATP-binding cassette (ABC) transporter complex"/>
    <property type="evidence" value="ECO:0007669"/>
    <property type="project" value="InterPro"/>
</dbReference>
<dbReference type="Gene3D" id="3.10.105.10">
    <property type="entry name" value="Dipeptide-binding Protein, Domain 3"/>
    <property type="match status" value="1"/>
</dbReference>
<dbReference type="PANTHER" id="PTHR30290:SF10">
    <property type="entry name" value="PERIPLASMIC OLIGOPEPTIDE-BINDING PROTEIN-RELATED"/>
    <property type="match status" value="1"/>
</dbReference>
<dbReference type="Proteomes" id="UP000295627">
    <property type="component" value="Unassembled WGS sequence"/>
</dbReference>
<dbReference type="Gene3D" id="3.40.190.10">
    <property type="entry name" value="Periplasmic binding protein-like II"/>
    <property type="match status" value="1"/>
</dbReference>
<dbReference type="PROSITE" id="PS51257">
    <property type="entry name" value="PROKAR_LIPOPROTEIN"/>
    <property type="match status" value="1"/>
</dbReference>
<dbReference type="CDD" id="cd08519">
    <property type="entry name" value="PBP2_NikA_DppA_OppA_like_20"/>
    <property type="match status" value="1"/>
</dbReference>
<gene>
    <name evidence="6" type="ORF">EJ571_18870</name>
</gene>
<sequence length="536" mass="58941">MGRSREDREPRWRKLAVAASALLVAGCGIGRPPGAADGEYLTVGTTDRVSTLDPAGAYDNGSFLVENQVYPFLMNFTPGTGELKPDLAASCGFKNPALYSCMLKPGLVFANGHKLTSSDVKFSYDRERVINDPNGPQSLLANLDRVETPDDLTVDFRLKLPNDQTFPQVLATNAGPIIDEEVFPADRLLDDDTIARAEPFAGPYTITSHSKNQLIGLRANPTYVGGLGKPQWELIGIKYYTGGENLKIDIENRAIDVAYRSLSPNDIETLRVNPRLAVHEGPGGELRYIVFNLKTMPGGTDAQKLAIRKAVASLVDREALSRNIYKGTFTPAYSVVPDSMPGAVESFKTLYGAKPNSELARKFLADANVAVPVQLNLQYNPDHYGGNSSEEYAAVKGQLESSGLFQVDLQSTEWVAYQERRSSDSYPVYQFGWFPDFPDPDNYLTPFFMPDNMLVNHFENSTITRLITAEATEQDRATRLRIIGQIQDLMARDYISTLPLLTGKQIAVSVKNVDGIKLGPSFKFQFTPLKKTGGTA</sequence>
<name>A0A4R5P5U6_9MYCO</name>
<evidence type="ECO:0000256" key="2">
    <source>
        <dbReference type="ARBA" id="ARBA00005695"/>
    </source>
</evidence>
<evidence type="ECO:0000313" key="7">
    <source>
        <dbReference type="Proteomes" id="UP000295627"/>
    </source>
</evidence>
<evidence type="ECO:0000313" key="6">
    <source>
        <dbReference type="EMBL" id="TDH18678.1"/>
    </source>
</evidence>
<keyword evidence="4" id="KW-0732">Signal</keyword>
<feature type="domain" description="Solute-binding protein family 5" evidence="5">
    <location>
        <begin position="82"/>
        <end position="452"/>
    </location>
</feature>
<dbReference type="SUPFAM" id="SSF53850">
    <property type="entry name" value="Periplasmic binding protein-like II"/>
    <property type="match status" value="1"/>
</dbReference>
<accession>A0A4R5P5U6</accession>
<dbReference type="InterPro" id="IPR000914">
    <property type="entry name" value="SBP_5_dom"/>
</dbReference>
<dbReference type="GO" id="GO:0030313">
    <property type="term" value="C:cell envelope"/>
    <property type="evidence" value="ECO:0007669"/>
    <property type="project" value="UniProtKB-SubCell"/>
</dbReference>
<comment type="subcellular location">
    <subcellularLocation>
        <location evidence="1">Cell envelope</location>
    </subcellularLocation>
</comment>
<keyword evidence="3" id="KW-0813">Transport</keyword>
<dbReference type="PIRSF" id="PIRSF002741">
    <property type="entry name" value="MppA"/>
    <property type="match status" value="1"/>
</dbReference>